<dbReference type="OrthoDB" id="4491087at2759"/>
<evidence type="ECO:0000313" key="1">
    <source>
        <dbReference type="EMBL" id="PYH81378.1"/>
    </source>
</evidence>
<evidence type="ECO:0000313" key="2">
    <source>
        <dbReference type="Proteomes" id="UP000248340"/>
    </source>
</evidence>
<dbReference type="GeneID" id="37144417"/>
<dbReference type="VEuPathDB" id="FungiDB:BO82DRAFT_94252"/>
<sequence>MACIPLQRDGYFLYALTAFCSPRGLVGLGTFFENPSGDDQSVSWYGQQEGCPVHVRLENGEVLTSISVFWGTISTPYLTCTTNRGRNLSLGPYISPEETRIQTLYNGAAGDAIDLFYEISPGLPAFTSLGIIGSPNLSTWETRPHSSMVPSMPFHFNQLGLLESSPWTSFTSQASYTDIKALKVCYVGPRCTGMLISYNNDSSLGILGQWYESTSHQANIVELAHQSNHVLRFSLAVSEGYEYVESIQSIHSSVLSEVRPGDILPGDDIIWLYAPFSDIILRVPA</sequence>
<dbReference type="Proteomes" id="UP000248340">
    <property type="component" value="Unassembled WGS sequence"/>
</dbReference>
<proteinExistence type="predicted"/>
<dbReference type="Gene3D" id="2.100.10.30">
    <property type="entry name" value="Jacalin-like lectin domain"/>
    <property type="match status" value="1"/>
</dbReference>
<dbReference type="EMBL" id="KZ821703">
    <property type="protein sequence ID" value="PYH81378.1"/>
    <property type="molecule type" value="Genomic_DNA"/>
</dbReference>
<dbReference type="InterPro" id="IPR036404">
    <property type="entry name" value="Jacalin-like_lectin_dom_sf"/>
</dbReference>
<protein>
    <submittedName>
        <fullName evidence="1">Uncharacterized protein</fullName>
    </submittedName>
</protein>
<accession>A0A319D0I5</accession>
<name>A0A319D0I5_9EURO</name>
<dbReference type="AlphaFoldDB" id="A0A319D0I5"/>
<reference evidence="1 2" key="1">
    <citation type="submission" date="2016-12" db="EMBL/GenBank/DDBJ databases">
        <title>The genomes of Aspergillus section Nigri reveals drivers in fungal speciation.</title>
        <authorList>
            <consortium name="DOE Joint Genome Institute"/>
            <person name="Vesth T.C."/>
            <person name="Nybo J."/>
            <person name="Theobald S."/>
            <person name="Brandl J."/>
            <person name="Frisvad J.C."/>
            <person name="Nielsen K.F."/>
            <person name="Lyhne E.K."/>
            <person name="Kogle M.E."/>
            <person name="Kuo A."/>
            <person name="Riley R."/>
            <person name="Clum A."/>
            <person name="Nolan M."/>
            <person name="Lipzen A."/>
            <person name="Salamov A."/>
            <person name="Henrissat B."/>
            <person name="Wiebenga A."/>
            <person name="De Vries R.P."/>
            <person name="Grigoriev I.V."/>
            <person name="Mortensen U.H."/>
            <person name="Andersen M.R."/>
            <person name="Baker S.E."/>
        </authorList>
    </citation>
    <scope>NUCLEOTIDE SEQUENCE [LARGE SCALE GENOMIC DNA]</scope>
    <source>
        <strain evidence="1 2">CBS 121591</strain>
    </source>
</reference>
<dbReference type="RefSeq" id="XP_025491578.1">
    <property type="nucleotide sequence ID" value="XM_025641675.1"/>
</dbReference>
<gene>
    <name evidence="1" type="ORF">BO82DRAFT_94252</name>
</gene>
<keyword evidence="2" id="KW-1185">Reference proteome</keyword>
<organism evidence="1 2">
    <name type="scientific">Aspergillus uvarum CBS 121591</name>
    <dbReference type="NCBI Taxonomy" id="1448315"/>
    <lineage>
        <taxon>Eukaryota</taxon>
        <taxon>Fungi</taxon>
        <taxon>Dikarya</taxon>
        <taxon>Ascomycota</taxon>
        <taxon>Pezizomycotina</taxon>
        <taxon>Eurotiomycetes</taxon>
        <taxon>Eurotiomycetidae</taxon>
        <taxon>Eurotiales</taxon>
        <taxon>Aspergillaceae</taxon>
        <taxon>Aspergillus</taxon>
        <taxon>Aspergillus subgen. Circumdati</taxon>
    </lineage>
</organism>
<dbReference type="SUPFAM" id="SSF51101">
    <property type="entry name" value="Mannose-binding lectins"/>
    <property type="match status" value="1"/>
</dbReference>
<dbReference type="STRING" id="1448315.A0A319D0I5"/>